<keyword evidence="3" id="KW-1185">Reference proteome</keyword>
<dbReference type="Proteomes" id="UP000662818">
    <property type="component" value="Chromosome"/>
</dbReference>
<feature type="domain" description="Aminoglycoside phosphotransferase" evidence="1">
    <location>
        <begin position="123"/>
        <end position="288"/>
    </location>
</feature>
<dbReference type="InterPro" id="IPR011009">
    <property type="entry name" value="Kinase-like_dom_sf"/>
</dbReference>
<dbReference type="InterPro" id="IPR002575">
    <property type="entry name" value="Aminoglycoside_PTrfase"/>
</dbReference>
<dbReference type="Gene3D" id="3.90.1200.10">
    <property type="match status" value="1"/>
</dbReference>
<protein>
    <recommendedName>
        <fullName evidence="1">Aminoglycoside phosphotransferase domain-containing protein</fullName>
    </recommendedName>
</protein>
<evidence type="ECO:0000313" key="3">
    <source>
        <dbReference type="Proteomes" id="UP000662818"/>
    </source>
</evidence>
<name>A0ABX7PLV0_9ACTN</name>
<proteinExistence type="predicted"/>
<dbReference type="Pfam" id="PF01636">
    <property type="entry name" value="APH"/>
    <property type="match status" value="1"/>
</dbReference>
<gene>
    <name evidence="2" type="ORF">CFH99_14255</name>
</gene>
<sequence length="378" mass="41166">MHDRSALGPADVPDATLAAMVATLYDAGDASVTVLRSHAEQVDYELPAITTGGRWWVRGTASIDGHERDFTLFVKHVHEWSRSPFFEMVPPEVREWAAGMVPWRTEGAVYSAGLGDLLPAGLAMPRAVGIHDIDERAYAVWLEVVPTVDADWDLERYRSAAHLLGRFAARPGIRALARIGSREWDVRSYVDGRLGHQVLPILGDEGIWRHPLVADAFADLRPRLLAAVDRLPELTEELLAVPELVGHGDACPNNLLVRPDRDGFTMIDFGFFMALPVGFDLGQLLVGEVQLGRGDGSDLAERGEACLASYVDGLAAEGLELDLATVRRAHALHLLVFSGLSAMPFEHLDAEPTDALRAMAATRAAIARHALDLVDQTG</sequence>
<dbReference type="EMBL" id="CP022295">
    <property type="protein sequence ID" value="QSR26788.1"/>
    <property type="molecule type" value="Genomic_DNA"/>
</dbReference>
<reference evidence="2 3" key="1">
    <citation type="submission" date="2017-06" db="EMBL/GenBank/DDBJ databases">
        <title>Complete Genome Sequence of the Soil Carbazole-Degrading Bacterium Nocardioides aromaticivorans IC177.</title>
        <authorList>
            <person name="Vejarano F."/>
            <person name="Suzuki-Minakuchi C."/>
            <person name="Ohtsubo Y."/>
            <person name="Tsuda M."/>
            <person name="Okada K."/>
            <person name="Nojiri H."/>
        </authorList>
    </citation>
    <scope>NUCLEOTIDE SEQUENCE [LARGE SCALE GENOMIC DNA]</scope>
    <source>
        <strain evidence="2 3">IC177</strain>
    </source>
</reference>
<evidence type="ECO:0000259" key="1">
    <source>
        <dbReference type="Pfam" id="PF01636"/>
    </source>
</evidence>
<accession>A0ABX7PLV0</accession>
<evidence type="ECO:0000313" key="2">
    <source>
        <dbReference type="EMBL" id="QSR26788.1"/>
    </source>
</evidence>
<dbReference type="RefSeq" id="WP_207005966.1">
    <property type="nucleotide sequence ID" value="NZ_CP022295.1"/>
</dbReference>
<organism evidence="2 3">
    <name type="scientific">Nocardioides aromaticivorans</name>
    <dbReference type="NCBI Taxonomy" id="200618"/>
    <lineage>
        <taxon>Bacteria</taxon>
        <taxon>Bacillati</taxon>
        <taxon>Actinomycetota</taxon>
        <taxon>Actinomycetes</taxon>
        <taxon>Propionibacteriales</taxon>
        <taxon>Nocardioidaceae</taxon>
        <taxon>Nocardioides</taxon>
    </lineage>
</organism>
<dbReference type="SUPFAM" id="SSF56112">
    <property type="entry name" value="Protein kinase-like (PK-like)"/>
    <property type="match status" value="1"/>
</dbReference>